<gene>
    <name evidence="2" type="ORF">OEZ85_001248</name>
</gene>
<dbReference type="EMBL" id="CP126222">
    <property type="protein sequence ID" value="WIA22861.1"/>
    <property type="molecule type" value="Genomic_DNA"/>
</dbReference>
<keyword evidence="3" id="KW-1185">Reference proteome</keyword>
<protein>
    <recommendedName>
        <fullName evidence="4">Secreted protein</fullName>
    </recommendedName>
</protein>
<proteinExistence type="predicted"/>
<reference evidence="2 3" key="1">
    <citation type="submission" date="2023-05" db="EMBL/GenBank/DDBJ databases">
        <title>A 100% complete, gapless, phased diploid assembly of the Scenedesmus obliquus UTEX 3031 genome.</title>
        <authorList>
            <person name="Biondi T.C."/>
            <person name="Hanschen E.R."/>
            <person name="Kwon T."/>
            <person name="Eng W."/>
            <person name="Kruse C.P.S."/>
            <person name="Koehler S.I."/>
            <person name="Kunde Y."/>
            <person name="Gleasner C.D."/>
            <person name="You Mak K.T."/>
            <person name="Polle J."/>
            <person name="Hovde B.T."/>
            <person name="Starkenburg S.R."/>
        </authorList>
    </citation>
    <scope>NUCLEOTIDE SEQUENCE [LARGE SCALE GENOMIC DNA]</scope>
    <source>
        <strain evidence="2 3">DOE0152z</strain>
    </source>
</reference>
<evidence type="ECO:0000313" key="2">
    <source>
        <dbReference type="EMBL" id="WIA22861.1"/>
    </source>
</evidence>
<accession>A0ABY8URD5</accession>
<dbReference type="Proteomes" id="UP001244341">
    <property type="component" value="Chromosome 15b"/>
</dbReference>
<feature type="compositionally biased region" description="Low complexity" evidence="1">
    <location>
        <begin position="35"/>
        <end position="48"/>
    </location>
</feature>
<name>A0ABY8URD5_TETOB</name>
<sequence length="70" mass="7886">MRCLKSKGLTAGVGAEVLRWFVLRASTPPRDSCRSNDSSSYGSYCSGSRAHMRQKQPTKQQPEEQPQEQR</sequence>
<feature type="region of interest" description="Disordered" evidence="1">
    <location>
        <begin position="27"/>
        <end position="70"/>
    </location>
</feature>
<evidence type="ECO:0008006" key="4">
    <source>
        <dbReference type="Google" id="ProtNLM"/>
    </source>
</evidence>
<organism evidence="2 3">
    <name type="scientific">Tetradesmus obliquus</name>
    <name type="common">Green alga</name>
    <name type="synonym">Acutodesmus obliquus</name>
    <dbReference type="NCBI Taxonomy" id="3088"/>
    <lineage>
        <taxon>Eukaryota</taxon>
        <taxon>Viridiplantae</taxon>
        <taxon>Chlorophyta</taxon>
        <taxon>core chlorophytes</taxon>
        <taxon>Chlorophyceae</taxon>
        <taxon>CS clade</taxon>
        <taxon>Sphaeropleales</taxon>
        <taxon>Scenedesmaceae</taxon>
        <taxon>Tetradesmus</taxon>
    </lineage>
</organism>
<evidence type="ECO:0000256" key="1">
    <source>
        <dbReference type="SAM" id="MobiDB-lite"/>
    </source>
</evidence>
<evidence type="ECO:0000313" key="3">
    <source>
        <dbReference type="Proteomes" id="UP001244341"/>
    </source>
</evidence>